<evidence type="ECO:0000256" key="1">
    <source>
        <dbReference type="ARBA" id="ARBA00022884"/>
    </source>
</evidence>
<proteinExistence type="predicted"/>
<reference evidence="3 4" key="1">
    <citation type="submission" date="2016-12" db="EMBL/GenBank/DDBJ databases">
        <title>Isolation and genomic insights into novel planktonic Zetaproteobacteria from stratified waters of the Chesapeake Bay.</title>
        <authorList>
            <person name="McAllister S.M."/>
            <person name="Kato S."/>
            <person name="Chan C.S."/>
            <person name="Chiu B.K."/>
            <person name="Field E.K."/>
        </authorList>
    </citation>
    <scope>NUCLEOTIDE SEQUENCE [LARGE SCALE GENOMIC DNA]</scope>
    <source>
        <strain evidence="3 4">CP-5</strain>
    </source>
</reference>
<dbReference type="RefSeq" id="WP_100277494.1">
    <property type="nucleotide sequence ID" value="NZ_CP018799.1"/>
</dbReference>
<dbReference type="GO" id="GO:0003729">
    <property type="term" value="F:mRNA binding"/>
    <property type="evidence" value="ECO:0007669"/>
    <property type="project" value="TreeGrafter"/>
</dbReference>
<feature type="domain" description="RRM" evidence="2">
    <location>
        <begin position="1"/>
        <end position="79"/>
    </location>
</feature>
<keyword evidence="4" id="KW-1185">Reference proteome</keyword>
<dbReference type="AlphaFoldDB" id="A0A2K8KY08"/>
<dbReference type="OrthoDB" id="5295146at2"/>
<dbReference type="InterPro" id="IPR035979">
    <property type="entry name" value="RBD_domain_sf"/>
</dbReference>
<evidence type="ECO:0000313" key="3">
    <source>
        <dbReference type="EMBL" id="ATX79622.1"/>
    </source>
</evidence>
<dbReference type="PROSITE" id="PS50102">
    <property type="entry name" value="RRM"/>
    <property type="match status" value="1"/>
</dbReference>
<organism evidence="3 4">
    <name type="scientific">Mariprofundus aestuarium</name>
    <dbReference type="NCBI Taxonomy" id="1921086"/>
    <lineage>
        <taxon>Bacteria</taxon>
        <taxon>Pseudomonadati</taxon>
        <taxon>Pseudomonadota</taxon>
        <taxon>Candidatius Mariprofundia</taxon>
        <taxon>Mariprofundales</taxon>
        <taxon>Mariprofundaceae</taxon>
        <taxon>Mariprofundus</taxon>
    </lineage>
</organism>
<dbReference type="PANTHER" id="PTHR48025">
    <property type="entry name" value="OS02G0815200 PROTEIN"/>
    <property type="match status" value="1"/>
</dbReference>
<evidence type="ECO:0000259" key="2">
    <source>
        <dbReference type="PROSITE" id="PS50102"/>
    </source>
</evidence>
<accession>A0A2K8KY08</accession>
<name>A0A2K8KY08_MARES</name>
<dbReference type="KEGG" id="maes:Ga0123461_1203"/>
<dbReference type="EMBL" id="CP018799">
    <property type="protein sequence ID" value="ATX79622.1"/>
    <property type="molecule type" value="Genomic_DNA"/>
</dbReference>
<gene>
    <name evidence="3" type="ORF">Ga0123461_1203</name>
</gene>
<dbReference type="InterPro" id="IPR000504">
    <property type="entry name" value="RRM_dom"/>
</dbReference>
<dbReference type="InterPro" id="IPR050502">
    <property type="entry name" value="Euk_RNA-bind_prot"/>
</dbReference>
<dbReference type="InterPro" id="IPR012677">
    <property type="entry name" value="Nucleotide-bd_a/b_plait_sf"/>
</dbReference>
<protein>
    <submittedName>
        <fullName evidence="3">RNA recognition motif, (Aka RRM, RBD, or RNP domain)</fullName>
    </submittedName>
</protein>
<dbReference type="Pfam" id="PF00076">
    <property type="entry name" value="RRM_1"/>
    <property type="match status" value="1"/>
</dbReference>
<dbReference type="Gene3D" id="3.30.70.330">
    <property type="match status" value="1"/>
</dbReference>
<dbReference type="SMART" id="SM00360">
    <property type="entry name" value="RRM"/>
    <property type="match status" value="1"/>
</dbReference>
<dbReference type="PANTHER" id="PTHR48025:SF1">
    <property type="entry name" value="RRM DOMAIN-CONTAINING PROTEIN"/>
    <property type="match status" value="1"/>
</dbReference>
<evidence type="ECO:0000313" key="4">
    <source>
        <dbReference type="Proteomes" id="UP000231701"/>
    </source>
</evidence>
<sequence length="81" mass="8832">MKINVGNMSFSTNDEELRDLFSAFGTVASVEVVTDSNTNRSRGFGFVVMPDESEGNAAIRSLNGSEFAGRKLRVNEIKPSE</sequence>
<dbReference type="Proteomes" id="UP000231701">
    <property type="component" value="Chromosome"/>
</dbReference>
<keyword evidence="1" id="KW-0694">RNA-binding</keyword>
<dbReference type="SUPFAM" id="SSF54928">
    <property type="entry name" value="RNA-binding domain, RBD"/>
    <property type="match status" value="1"/>
</dbReference>